<protein>
    <recommendedName>
        <fullName evidence="4">Secreted protein</fullName>
    </recommendedName>
</protein>
<feature type="signal peptide" evidence="1">
    <location>
        <begin position="1"/>
        <end position="29"/>
    </location>
</feature>
<feature type="chain" id="PRO_5039223097" description="Secreted protein" evidence="1">
    <location>
        <begin position="30"/>
        <end position="161"/>
    </location>
</feature>
<dbReference type="OrthoDB" id="4168385at2"/>
<dbReference type="PATRIC" id="fig|1938.6.peg.6692"/>
<dbReference type="EMBL" id="LGUP01000378">
    <property type="protein sequence ID" value="KOG13263.1"/>
    <property type="molecule type" value="Genomic_DNA"/>
</dbReference>
<comment type="caution">
    <text evidence="2">The sequence shown here is derived from an EMBL/GenBank/DDBJ whole genome shotgun (WGS) entry which is preliminary data.</text>
</comment>
<evidence type="ECO:0000256" key="1">
    <source>
        <dbReference type="SAM" id="SignalP"/>
    </source>
</evidence>
<dbReference type="AlphaFoldDB" id="A0A0L8JI38"/>
<sequence length="161" mass="17265">MWGDHMRKNRIVRLAATALLGLGTVGAFAGTAHAEPIDYVKIELFELHCQQNSEGDHDEAYLKITDANGNAVKVWPGSGISYQTMGSGYVRSMADGNGNAALILGKEQARTLTLWDKDTFGGDDKLGSTLVTGSEVGAETQWRTVEGSGGVYVIGYRVIDI</sequence>
<evidence type="ECO:0000313" key="3">
    <source>
        <dbReference type="Proteomes" id="UP000037023"/>
    </source>
</evidence>
<proteinExistence type="predicted"/>
<reference evidence="2 3" key="1">
    <citation type="submission" date="2015-06" db="EMBL/GenBank/DDBJ databases">
        <authorList>
            <person name="Hoefler B.C."/>
            <person name="Straight P.D."/>
        </authorList>
    </citation>
    <scope>NUCLEOTIDE SEQUENCE [LARGE SCALE GENOMIC DNA]</scope>
    <source>
        <strain evidence="2 3">NRRL 3427</strain>
    </source>
</reference>
<evidence type="ECO:0008006" key="4">
    <source>
        <dbReference type="Google" id="ProtNLM"/>
    </source>
</evidence>
<keyword evidence="1" id="KW-0732">Signal</keyword>
<name>A0A0L8JI38_STRVR</name>
<dbReference type="Proteomes" id="UP000037023">
    <property type="component" value="Unassembled WGS sequence"/>
</dbReference>
<gene>
    <name evidence="2" type="ORF">ADK34_31195</name>
</gene>
<organism evidence="2 3">
    <name type="scientific">Streptomyces viridochromogenes</name>
    <dbReference type="NCBI Taxonomy" id="1938"/>
    <lineage>
        <taxon>Bacteria</taxon>
        <taxon>Bacillati</taxon>
        <taxon>Actinomycetota</taxon>
        <taxon>Actinomycetes</taxon>
        <taxon>Kitasatosporales</taxon>
        <taxon>Streptomycetaceae</taxon>
        <taxon>Streptomyces</taxon>
    </lineage>
</organism>
<accession>A0A0L8JI38</accession>
<evidence type="ECO:0000313" key="2">
    <source>
        <dbReference type="EMBL" id="KOG13263.1"/>
    </source>
</evidence>